<evidence type="ECO:0000259" key="8">
    <source>
        <dbReference type="SMART" id="SM01070"/>
    </source>
</evidence>
<name>A0AAN9BLV5_9CAEN</name>
<dbReference type="GO" id="GO:0051082">
    <property type="term" value="F:unfolded protein binding"/>
    <property type="evidence" value="ECO:0007669"/>
    <property type="project" value="TreeGrafter"/>
</dbReference>
<dbReference type="InterPro" id="IPR038189">
    <property type="entry name" value="Cdc37_Hsp90-bd_sf"/>
</dbReference>
<dbReference type="SMART" id="SM01071">
    <property type="entry name" value="CDC37_N"/>
    <property type="match status" value="1"/>
</dbReference>
<comment type="caution">
    <text evidence="10">The sequence shown here is derived from an EMBL/GenBank/DDBJ whole genome shotgun (WGS) entry which is preliminary data.</text>
</comment>
<feature type="domain" description="Cdc37 C-terminal" evidence="7">
    <location>
        <begin position="287"/>
        <end position="377"/>
    </location>
</feature>
<reference evidence="10 12" key="1">
    <citation type="submission" date="2024-02" db="EMBL/GenBank/DDBJ databases">
        <title>Chromosome-scale genome assembly of the rough periwinkle Littorina saxatilis.</title>
        <authorList>
            <person name="De Jode A."/>
            <person name="Faria R."/>
            <person name="Formenti G."/>
            <person name="Sims Y."/>
            <person name="Smith T.P."/>
            <person name="Tracey A."/>
            <person name="Wood J.M.D."/>
            <person name="Zagrodzka Z.B."/>
            <person name="Johannesson K."/>
            <person name="Butlin R.K."/>
            <person name="Leder E.H."/>
        </authorList>
    </citation>
    <scope>NUCLEOTIDE SEQUENCE [LARGE SCALE GENOMIC DNA]</scope>
    <source>
        <strain evidence="10">Snail1</strain>
        <tissue evidence="10">Muscle</tissue>
    </source>
</reference>
<evidence type="ECO:0000256" key="5">
    <source>
        <dbReference type="ARBA" id="ARBA00031396"/>
    </source>
</evidence>
<dbReference type="PANTHER" id="PTHR12800:SF4">
    <property type="entry name" value="HSP90 CO-CHAPERONE CDC37"/>
    <property type="match status" value="1"/>
</dbReference>
<dbReference type="InterPro" id="IPR013874">
    <property type="entry name" value="Cdc37_Hsp90-bd"/>
</dbReference>
<dbReference type="Pfam" id="PF03234">
    <property type="entry name" value="CDC37_N"/>
    <property type="match status" value="1"/>
</dbReference>
<comment type="subcellular location">
    <subcellularLocation>
        <location evidence="1">Cytoplasm</location>
    </subcellularLocation>
</comment>
<dbReference type="SUPFAM" id="SSF101391">
    <property type="entry name" value="Hsp90 co-chaperone CDC37"/>
    <property type="match status" value="1"/>
</dbReference>
<dbReference type="AlphaFoldDB" id="A0AAN9BLV5"/>
<protein>
    <recommendedName>
        <fullName evidence="5">Hsp90 chaperone protein kinase-targeting subunit</fullName>
    </recommendedName>
</protein>
<dbReference type="Pfam" id="PF08565">
    <property type="entry name" value="CDC37_M"/>
    <property type="match status" value="1"/>
</dbReference>
<accession>A0AAN9BLV5</accession>
<dbReference type="EMBL" id="JBAMIC010000004">
    <property type="protein sequence ID" value="KAK7107349.1"/>
    <property type="molecule type" value="Genomic_DNA"/>
</dbReference>
<evidence type="ECO:0000256" key="2">
    <source>
        <dbReference type="ARBA" id="ARBA00006222"/>
    </source>
</evidence>
<feature type="domain" description="Cdc37 Hsp90 binding" evidence="8">
    <location>
        <begin position="127"/>
        <end position="283"/>
    </location>
</feature>
<dbReference type="InterPro" id="IPR013855">
    <property type="entry name" value="Cdc37_N_dom"/>
</dbReference>
<dbReference type="GO" id="GO:0019901">
    <property type="term" value="F:protein kinase binding"/>
    <property type="evidence" value="ECO:0007669"/>
    <property type="project" value="InterPro"/>
</dbReference>
<keyword evidence="4" id="KW-0143">Chaperone</keyword>
<proteinExistence type="inferred from homology"/>
<keyword evidence="3" id="KW-0963">Cytoplasm</keyword>
<sequence length="383" mass="45071">MSTINYSKWDHIEISDDEDDTHPNIDTGSLFRWRHQARVERMEESKKKKEVIEKEKQTYQQKKEEVKKKLKEAEEKTAAEFDKLTLEKQMKEIEKQEQEFRRKEEDLKKEERLTPWNVDTICHEGKSKTLINKPEPVKELTEDERADKQAEFSKKYKTEIRKFGMMQRYDDSLQYLQEHPHLVCEETANYLVIWCIDLEVEEKHNLMEHVSHQTIIMQFILELAKSLNQDPRSCVRAFFSRIKVGEKQYMDAFNDELNSFRTRIKGRAKARIEEALKEYEEEERQKRLGPGGLDPAEVMESLPEKLQQCFESRDIGMLQQAVLDMPKEEAEYHIKRCIDSGLWVPSAGDLETRAADAEGEGAEGAVGGSKDIEEEEELYEQVD</sequence>
<evidence type="ECO:0000259" key="7">
    <source>
        <dbReference type="SMART" id="SM01069"/>
    </source>
</evidence>
<dbReference type="Gene3D" id="1.20.58.610">
    <property type="entry name" value="Cdc37, Hsp90 binding domain"/>
    <property type="match status" value="1"/>
</dbReference>
<keyword evidence="12" id="KW-1185">Reference proteome</keyword>
<dbReference type="PANTHER" id="PTHR12800">
    <property type="entry name" value="CDC37-RELATED"/>
    <property type="match status" value="1"/>
</dbReference>
<evidence type="ECO:0000259" key="9">
    <source>
        <dbReference type="SMART" id="SM01071"/>
    </source>
</evidence>
<dbReference type="GO" id="GO:0051087">
    <property type="term" value="F:protein-folding chaperone binding"/>
    <property type="evidence" value="ECO:0007669"/>
    <property type="project" value="TreeGrafter"/>
</dbReference>
<comment type="similarity">
    <text evidence="2">Belongs to the CDC37 family.</text>
</comment>
<dbReference type="Pfam" id="PF08564">
    <property type="entry name" value="CDC37_C"/>
    <property type="match status" value="1"/>
</dbReference>
<evidence type="ECO:0000313" key="12">
    <source>
        <dbReference type="Proteomes" id="UP001374579"/>
    </source>
</evidence>
<dbReference type="SMART" id="SM01069">
    <property type="entry name" value="CDC37_C"/>
    <property type="match status" value="1"/>
</dbReference>
<dbReference type="GO" id="GO:0005737">
    <property type="term" value="C:cytoplasm"/>
    <property type="evidence" value="ECO:0007669"/>
    <property type="project" value="UniProtKB-SubCell"/>
</dbReference>
<organism evidence="10 12">
    <name type="scientific">Littorina saxatilis</name>
    <dbReference type="NCBI Taxonomy" id="31220"/>
    <lineage>
        <taxon>Eukaryota</taxon>
        <taxon>Metazoa</taxon>
        <taxon>Spiralia</taxon>
        <taxon>Lophotrochozoa</taxon>
        <taxon>Mollusca</taxon>
        <taxon>Gastropoda</taxon>
        <taxon>Caenogastropoda</taxon>
        <taxon>Littorinimorpha</taxon>
        <taxon>Littorinoidea</taxon>
        <taxon>Littorinidae</taxon>
        <taxon>Littorina</taxon>
    </lineage>
</organism>
<feature type="region of interest" description="Disordered" evidence="6">
    <location>
        <begin position="352"/>
        <end position="383"/>
    </location>
</feature>
<evidence type="ECO:0000256" key="4">
    <source>
        <dbReference type="ARBA" id="ARBA00023186"/>
    </source>
</evidence>
<dbReference type="GO" id="GO:0031072">
    <property type="term" value="F:heat shock protein binding"/>
    <property type="evidence" value="ECO:0007669"/>
    <property type="project" value="TreeGrafter"/>
</dbReference>
<dbReference type="Proteomes" id="UP001374579">
    <property type="component" value="Unassembled WGS sequence"/>
</dbReference>
<evidence type="ECO:0000256" key="1">
    <source>
        <dbReference type="ARBA" id="ARBA00004496"/>
    </source>
</evidence>
<dbReference type="Gene3D" id="6.10.140.250">
    <property type="match status" value="1"/>
</dbReference>
<dbReference type="InterPro" id="IPR013873">
    <property type="entry name" value="Cdc37_C"/>
</dbReference>
<evidence type="ECO:0000256" key="3">
    <source>
        <dbReference type="ARBA" id="ARBA00022490"/>
    </source>
</evidence>
<feature type="region of interest" description="Disordered" evidence="6">
    <location>
        <begin position="42"/>
        <end position="65"/>
    </location>
</feature>
<evidence type="ECO:0000313" key="10">
    <source>
        <dbReference type="EMBL" id="KAK7107349.1"/>
    </source>
</evidence>
<gene>
    <name evidence="10" type="ORF">V1264_015291</name>
    <name evidence="11" type="ORF">V1264_015301</name>
</gene>
<dbReference type="GO" id="GO:0006457">
    <property type="term" value="P:protein folding"/>
    <property type="evidence" value="ECO:0007669"/>
    <property type="project" value="TreeGrafter"/>
</dbReference>
<evidence type="ECO:0000313" key="11">
    <source>
        <dbReference type="EMBL" id="KAK7107362.1"/>
    </source>
</evidence>
<dbReference type="FunFam" id="1.20.58.610:FF:000001">
    <property type="entry name" value="Hsp90 co-chaperone Cdc37-like 1"/>
    <property type="match status" value="1"/>
</dbReference>
<dbReference type="SMART" id="SM01070">
    <property type="entry name" value="CDC37_M"/>
    <property type="match status" value="1"/>
</dbReference>
<dbReference type="InterPro" id="IPR004918">
    <property type="entry name" value="Cdc37"/>
</dbReference>
<evidence type="ECO:0000256" key="6">
    <source>
        <dbReference type="SAM" id="MobiDB-lite"/>
    </source>
</evidence>
<dbReference type="EMBL" id="JBAMIC010000004">
    <property type="protein sequence ID" value="KAK7107362.1"/>
    <property type="molecule type" value="Genomic_DNA"/>
</dbReference>
<feature type="compositionally biased region" description="Acidic residues" evidence="6">
    <location>
        <begin position="372"/>
        <end position="383"/>
    </location>
</feature>
<dbReference type="GO" id="GO:0050821">
    <property type="term" value="P:protein stabilization"/>
    <property type="evidence" value="ECO:0007669"/>
    <property type="project" value="TreeGrafter"/>
</dbReference>
<feature type="domain" description="Cdc37 N-terminal" evidence="9">
    <location>
        <begin position="3"/>
        <end position="129"/>
    </location>
</feature>